<gene>
    <name evidence="2" type="ORF">LR394_38910</name>
</gene>
<evidence type="ECO:0000313" key="3">
    <source>
        <dbReference type="Proteomes" id="UP001138997"/>
    </source>
</evidence>
<dbReference type="EMBL" id="JAJOMB010000036">
    <property type="protein sequence ID" value="MCD5316884.1"/>
    <property type="molecule type" value="Genomic_DNA"/>
</dbReference>
<proteinExistence type="predicted"/>
<comment type="caution">
    <text evidence="2">The sequence shown here is derived from an EMBL/GenBank/DDBJ whole genome shotgun (WGS) entry which is preliminary data.</text>
</comment>
<organism evidence="2 3">
    <name type="scientific">Kineosporia babensis</name>
    <dbReference type="NCBI Taxonomy" id="499548"/>
    <lineage>
        <taxon>Bacteria</taxon>
        <taxon>Bacillati</taxon>
        <taxon>Actinomycetota</taxon>
        <taxon>Actinomycetes</taxon>
        <taxon>Kineosporiales</taxon>
        <taxon>Kineosporiaceae</taxon>
        <taxon>Kineosporia</taxon>
    </lineage>
</organism>
<protein>
    <submittedName>
        <fullName evidence="2">Uncharacterized protein</fullName>
    </submittedName>
</protein>
<dbReference type="RefSeq" id="WP_231449736.1">
    <property type="nucleotide sequence ID" value="NZ_JAJOMB010000036.1"/>
</dbReference>
<evidence type="ECO:0000256" key="1">
    <source>
        <dbReference type="SAM" id="MobiDB-lite"/>
    </source>
</evidence>
<feature type="compositionally biased region" description="Polar residues" evidence="1">
    <location>
        <begin position="1"/>
        <end position="14"/>
    </location>
</feature>
<feature type="region of interest" description="Disordered" evidence="1">
    <location>
        <begin position="1"/>
        <end position="27"/>
    </location>
</feature>
<accession>A0A9X1SYG4</accession>
<evidence type="ECO:0000313" key="2">
    <source>
        <dbReference type="EMBL" id="MCD5316884.1"/>
    </source>
</evidence>
<dbReference type="Proteomes" id="UP001138997">
    <property type="component" value="Unassembled WGS sequence"/>
</dbReference>
<name>A0A9X1SYG4_9ACTN</name>
<dbReference type="AlphaFoldDB" id="A0A9X1SYG4"/>
<sequence>MNDQQPSSRATEAESQPAAGDDPVPWPQWRQRYVWTTDRSPTQAPHGVPVHRSFADLESAYDLFPPDGFRELEFCSNRYRRAWASSRERIILTYCESDLTYLQFDHDAAYRAEYARTVRFYLDQLQ</sequence>
<keyword evidence="3" id="KW-1185">Reference proteome</keyword>
<reference evidence="2" key="1">
    <citation type="submission" date="2021-11" db="EMBL/GenBank/DDBJ databases">
        <title>Streptomyces corallinus and Kineosporia corallina sp. nov., two new coral-derived marine actinobacteria.</title>
        <authorList>
            <person name="Buangrab K."/>
            <person name="Sutthacheep M."/>
            <person name="Yeemin T."/>
            <person name="Harunari E."/>
            <person name="Igarashi Y."/>
            <person name="Sripreechasak P."/>
            <person name="Kanchanasin P."/>
            <person name="Tanasupawat S."/>
            <person name="Phongsopitanun W."/>
        </authorList>
    </citation>
    <scope>NUCLEOTIDE SEQUENCE</scope>
    <source>
        <strain evidence="2">JCM 31032</strain>
    </source>
</reference>